<dbReference type="Gene3D" id="3.90.1530.10">
    <property type="entry name" value="Conserved hypothetical protein from pyrococcus furiosus pfu- 392566-001, ParB domain"/>
    <property type="match status" value="1"/>
</dbReference>
<keyword evidence="3" id="KW-1185">Reference proteome</keyword>
<dbReference type="SMART" id="SM00470">
    <property type="entry name" value="ParB"/>
    <property type="match status" value="1"/>
</dbReference>
<comment type="caution">
    <text evidence="2">The sequence shown here is derived from an EMBL/GenBank/DDBJ whole genome shotgun (WGS) entry which is preliminary data.</text>
</comment>
<gene>
    <name evidence="2" type="ORF">ACFQ4G_05340</name>
</gene>
<dbReference type="InterPro" id="IPR003115">
    <property type="entry name" value="ParB_N"/>
</dbReference>
<evidence type="ECO:0000313" key="3">
    <source>
        <dbReference type="Proteomes" id="UP001597176"/>
    </source>
</evidence>
<dbReference type="RefSeq" id="WP_162239286.1">
    <property type="nucleotide sequence ID" value="NZ_JBHTND010000005.1"/>
</dbReference>
<protein>
    <submittedName>
        <fullName evidence="2">ParB/Srx family N-terminal domain-containing protein</fullName>
    </submittedName>
</protein>
<sequence length="148" mass="16271">MRTLRGYDRNARTHSDTQISQIGAAIERFGFTQPLLVDEHDVVIAGHGRLAAAMRIGMDEVPVIRVTGLSEAKRAALVLADNRIALNAGWDETMLAKELQSLQESIDAGELEFELGDLGFGEQELRDYAEILAPPPEAEEARDIQVTD</sequence>
<dbReference type="EMBL" id="JBHTND010000005">
    <property type="protein sequence ID" value="MFD1301007.1"/>
    <property type="molecule type" value="Genomic_DNA"/>
</dbReference>
<dbReference type="PANTHER" id="PTHR33375">
    <property type="entry name" value="CHROMOSOME-PARTITIONING PROTEIN PARB-RELATED"/>
    <property type="match status" value="1"/>
</dbReference>
<name>A0ABW3WUK1_9HYPH</name>
<evidence type="ECO:0000313" key="2">
    <source>
        <dbReference type="EMBL" id="MFD1301007.1"/>
    </source>
</evidence>
<accession>A0ABW3WUK1</accession>
<feature type="domain" description="ParB-like N-terminal" evidence="1">
    <location>
        <begin position="1"/>
        <end position="83"/>
    </location>
</feature>
<dbReference type="CDD" id="cd16403">
    <property type="entry name" value="ParB_N_like_MT"/>
    <property type="match status" value="1"/>
</dbReference>
<organism evidence="2 3">
    <name type="scientific">Methylobacterium marchantiae</name>
    <dbReference type="NCBI Taxonomy" id="600331"/>
    <lineage>
        <taxon>Bacteria</taxon>
        <taxon>Pseudomonadati</taxon>
        <taxon>Pseudomonadota</taxon>
        <taxon>Alphaproteobacteria</taxon>
        <taxon>Hyphomicrobiales</taxon>
        <taxon>Methylobacteriaceae</taxon>
        <taxon>Methylobacterium</taxon>
    </lineage>
</organism>
<proteinExistence type="predicted"/>
<dbReference type="InterPro" id="IPR050336">
    <property type="entry name" value="Chromosome_partition/occlusion"/>
</dbReference>
<dbReference type="SUPFAM" id="SSF110849">
    <property type="entry name" value="ParB/Sulfiredoxin"/>
    <property type="match status" value="1"/>
</dbReference>
<dbReference type="Proteomes" id="UP001597176">
    <property type="component" value="Unassembled WGS sequence"/>
</dbReference>
<evidence type="ECO:0000259" key="1">
    <source>
        <dbReference type="SMART" id="SM00470"/>
    </source>
</evidence>
<dbReference type="InterPro" id="IPR036086">
    <property type="entry name" value="ParB/Sulfiredoxin_sf"/>
</dbReference>
<dbReference type="PANTHER" id="PTHR33375:SF1">
    <property type="entry name" value="CHROMOSOME-PARTITIONING PROTEIN PARB-RELATED"/>
    <property type="match status" value="1"/>
</dbReference>
<reference evidence="3" key="1">
    <citation type="journal article" date="2019" name="Int. J. Syst. Evol. Microbiol.">
        <title>The Global Catalogue of Microorganisms (GCM) 10K type strain sequencing project: providing services to taxonomists for standard genome sequencing and annotation.</title>
        <authorList>
            <consortium name="The Broad Institute Genomics Platform"/>
            <consortium name="The Broad Institute Genome Sequencing Center for Infectious Disease"/>
            <person name="Wu L."/>
            <person name="Ma J."/>
        </authorList>
    </citation>
    <scope>NUCLEOTIDE SEQUENCE [LARGE SCALE GENOMIC DNA]</scope>
    <source>
        <strain evidence="3">CCUG 56108</strain>
    </source>
</reference>
<dbReference type="Pfam" id="PF02195">
    <property type="entry name" value="ParB_N"/>
    <property type="match status" value="1"/>
</dbReference>